<evidence type="ECO:0000259" key="6">
    <source>
        <dbReference type="PROSITE" id="PS00624"/>
    </source>
</evidence>
<keyword evidence="5" id="KW-0472">Membrane</keyword>
<dbReference type="PANTHER" id="PTHR11552">
    <property type="entry name" value="GLUCOSE-METHANOL-CHOLINE GMC OXIDOREDUCTASE"/>
    <property type="match status" value="1"/>
</dbReference>
<comment type="cofactor">
    <cofactor evidence="1 4">
        <name>FAD</name>
        <dbReference type="ChEBI" id="CHEBI:57692"/>
    </cofactor>
</comment>
<dbReference type="SUPFAM" id="SSF54373">
    <property type="entry name" value="FAD-linked reductases, C-terminal domain"/>
    <property type="match status" value="1"/>
</dbReference>
<dbReference type="InterPro" id="IPR000172">
    <property type="entry name" value="GMC_OxRdtase_N"/>
</dbReference>
<dbReference type="PROSITE" id="PS00624">
    <property type="entry name" value="GMC_OXRED_2"/>
    <property type="match status" value="1"/>
</dbReference>
<organism evidence="7 8">
    <name type="scientific">Rhodonia placenta</name>
    <dbReference type="NCBI Taxonomy" id="104341"/>
    <lineage>
        <taxon>Eukaryota</taxon>
        <taxon>Fungi</taxon>
        <taxon>Dikarya</taxon>
        <taxon>Basidiomycota</taxon>
        <taxon>Agaricomycotina</taxon>
        <taxon>Agaricomycetes</taxon>
        <taxon>Polyporales</taxon>
        <taxon>Adustoporiaceae</taxon>
        <taxon>Rhodonia</taxon>
    </lineage>
</organism>
<sequence>MWFQSYPTRSVNELNDTYDYIIVGYHRVSGGGTAGCVLANRLSQDPSVSVLVIERGGVNNGWITRIPFLSMQFVLGGSSTRIWRSSPQKHMDDRVFELAGGHSLGGASKINVMLYTRGVPGDYNGWSHAGREGWSYDDMQPYFIRSETDLDQDPQEHPEFHGVKGATIKASEALGIPYVEDLNSPLHPTYGCAKMHFAVDAKGYRSSTLEAFLPKYLAIARMRHLHVCTNAAVTKICMESDEKDTPTARGVYVQTAKSKGPRPCLVRARKEVILSAGPIGSPQVLMLSGIGPEDHLREYGIPVVKDLTSVGSHLQDHIGIALQYRVPLKDSLAKLQLQPWIIMKELMLYLLFGMGLFLAPFLELSIFLQTRLFDSEYKTVAPTPEDQDAALPINVPDIEVMPIAWSDAAVSKSSTRDGGLGFLVVILRPTSTGTVRLASRDPLADPDVDPNWYAKEHDRAVMRKGVRFTLRLHEQLVAQGYPAHPYLVPASESDEDIDAFVRAYSQTTYHYSSTCRMAPEVPGSPMGGVVDDRLRVHGVRGLRVADSSVFPHILSTHLAAATVAVAEKCSDMVKEDNS</sequence>
<dbReference type="InterPro" id="IPR007867">
    <property type="entry name" value="GMC_OxRtase_C"/>
</dbReference>
<feature type="active site" description="Proton donor" evidence="3">
    <location>
        <position position="510"/>
    </location>
</feature>
<dbReference type="SUPFAM" id="SSF51905">
    <property type="entry name" value="FAD/NAD(P)-binding domain"/>
    <property type="match status" value="1"/>
</dbReference>
<keyword evidence="5" id="KW-1133">Transmembrane helix</keyword>
<dbReference type="Gene3D" id="3.50.50.60">
    <property type="entry name" value="FAD/NAD(P)-binding domain"/>
    <property type="match status" value="1"/>
</dbReference>
<feature type="binding site" evidence="4">
    <location>
        <position position="233"/>
    </location>
    <ligand>
        <name>FAD</name>
        <dbReference type="ChEBI" id="CHEBI:57692"/>
    </ligand>
</feature>
<dbReference type="InterPro" id="IPR012132">
    <property type="entry name" value="GMC_OxRdtase"/>
</dbReference>
<evidence type="ECO:0000256" key="5">
    <source>
        <dbReference type="SAM" id="Phobius"/>
    </source>
</evidence>
<evidence type="ECO:0000256" key="1">
    <source>
        <dbReference type="ARBA" id="ARBA00001974"/>
    </source>
</evidence>
<evidence type="ECO:0000256" key="2">
    <source>
        <dbReference type="ARBA" id="ARBA00010790"/>
    </source>
</evidence>
<comment type="caution">
    <text evidence="7">The sequence shown here is derived from an EMBL/GenBank/DDBJ whole genome shotgun (WGS) entry which is preliminary data.</text>
</comment>
<dbReference type="Gene3D" id="3.30.560.10">
    <property type="entry name" value="Glucose Oxidase, domain 3"/>
    <property type="match status" value="1"/>
</dbReference>
<dbReference type="GO" id="GO:0050660">
    <property type="term" value="F:flavin adenine dinucleotide binding"/>
    <property type="evidence" value="ECO:0007669"/>
    <property type="project" value="InterPro"/>
</dbReference>
<evidence type="ECO:0000256" key="4">
    <source>
        <dbReference type="PIRSR" id="PIRSR000137-2"/>
    </source>
</evidence>
<dbReference type="InterPro" id="IPR036188">
    <property type="entry name" value="FAD/NAD-bd_sf"/>
</dbReference>
<keyword evidence="4" id="KW-0274">FAD</keyword>
<evidence type="ECO:0000313" key="8">
    <source>
        <dbReference type="Proteomes" id="UP000639403"/>
    </source>
</evidence>
<name>A0A8H7P5E0_9APHY</name>
<gene>
    <name evidence="7" type="ORF">IEO21_03603</name>
</gene>
<feature type="transmembrane region" description="Helical" evidence="5">
    <location>
        <begin position="346"/>
        <end position="368"/>
    </location>
</feature>
<dbReference type="AlphaFoldDB" id="A0A8H7P5E0"/>
<proteinExistence type="inferred from homology"/>
<dbReference type="Pfam" id="PF05199">
    <property type="entry name" value="GMC_oxred_C"/>
    <property type="match status" value="1"/>
</dbReference>
<dbReference type="Proteomes" id="UP000639403">
    <property type="component" value="Unassembled WGS sequence"/>
</dbReference>
<accession>A0A8H7P5E0</accession>
<dbReference type="EMBL" id="JADOXO010000046">
    <property type="protein sequence ID" value="KAF9817239.1"/>
    <property type="molecule type" value="Genomic_DNA"/>
</dbReference>
<dbReference type="PIRSF" id="PIRSF000137">
    <property type="entry name" value="Alcohol_oxidase"/>
    <property type="match status" value="1"/>
</dbReference>
<protein>
    <recommendedName>
        <fullName evidence="6">Glucose-methanol-choline oxidoreductase N-terminal domain-containing protein</fullName>
    </recommendedName>
</protein>
<dbReference type="Pfam" id="PF00732">
    <property type="entry name" value="GMC_oxred_N"/>
    <property type="match status" value="1"/>
</dbReference>
<keyword evidence="5" id="KW-0812">Transmembrane</keyword>
<dbReference type="PANTHER" id="PTHR11552:SF219">
    <property type="entry name" value="GLUCOSE-METHANOL-CHOLINE OXIDOREDUCTASE N-TERMINAL DOMAIN-CONTAINING PROTEIN"/>
    <property type="match status" value="1"/>
</dbReference>
<evidence type="ECO:0000256" key="3">
    <source>
        <dbReference type="PIRSR" id="PIRSR000137-1"/>
    </source>
</evidence>
<reference evidence="7" key="2">
    <citation type="journal article" name="Front. Microbiol.">
        <title>Degradative Capacity of Two Strains of Rhodonia placenta: From Phenotype to Genotype.</title>
        <authorList>
            <person name="Kolle M."/>
            <person name="Horta M.A.C."/>
            <person name="Nowrousian M."/>
            <person name="Ohm R.A."/>
            <person name="Benz J.P."/>
            <person name="Pilgard A."/>
        </authorList>
    </citation>
    <scope>NUCLEOTIDE SEQUENCE</scope>
    <source>
        <strain evidence="7">FPRL280</strain>
    </source>
</reference>
<comment type="similarity">
    <text evidence="2">Belongs to the GMC oxidoreductase family.</text>
</comment>
<feature type="domain" description="Glucose-methanol-choline oxidoreductase N-terminal" evidence="6">
    <location>
        <begin position="277"/>
        <end position="291"/>
    </location>
</feature>
<feature type="active site" description="Proton acceptor" evidence="3">
    <location>
        <position position="557"/>
    </location>
</feature>
<dbReference type="GO" id="GO:0016614">
    <property type="term" value="F:oxidoreductase activity, acting on CH-OH group of donors"/>
    <property type="evidence" value="ECO:0007669"/>
    <property type="project" value="InterPro"/>
</dbReference>
<reference evidence="7" key="1">
    <citation type="submission" date="2020-11" db="EMBL/GenBank/DDBJ databases">
        <authorList>
            <person name="Koelle M."/>
            <person name="Horta M.A.C."/>
            <person name="Nowrousian M."/>
            <person name="Ohm R.A."/>
            <person name="Benz P."/>
            <person name="Pilgard A."/>
        </authorList>
    </citation>
    <scope>NUCLEOTIDE SEQUENCE</scope>
    <source>
        <strain evidence="7">FPRL280</strain>
    </source>
</reference>
<evidence type="ECO:0000313" key="7">
    <source>
        <dbReference type="EMBL" id="KAF9817239.1"/>
    </source>
</evidence>
<keyword evidence="4" id="KW-0285">Flavoprotein</keyword>